<comment type="caution">
    <text evidence="5">The sequence shown here is derived from an EMBL/GenBank/DDBJ whole genome shotgun (WGS) entry which is preliminary data.</text>
</comment>
<evidence type="ECO:0000313" key="4">
    <source>
        <dbReference type="EMBL" id="KAE9089052.1"/>
    </source>
</evidence>
<dbReference type="Proteomes" id="UP000488956">
    <property type="component" value="Unassembled WGS sequence"/>
</dbReference>
<evidence type="ECO:0000313" key="9">
    <source>
        <dbReference type="EMBL" id="KAE9292146.1"/>
    </source>
</evidence>
<dbReference type="Proteomes" id="UP000486351">
    <property type="component" value="Unassembled WGS sequence"/>
</dbReference>
<evidence type="ECO:0000313" key="5">
    <source>
        <dbReference type="EMBL" id="KAE9118223.1"/>
    </source>
</evidence>
<evidence type="ECO:0000313" key="20">
    <source>
        <dbReference type="Proteomes" id="UP000488956"/>
    </source>
</evidence>
<evidence type="ECO:0000313" key="12">
    <source>
        <dbReference type="Proteomes" id="UP000433483"/>
    </source>
</evidence>
<gene>
    <name evidence="9" type="ORF">PF001_g18850</name>
    <name evidence="8" type="ORF">PF002_g20924</name>
    <name evidence="7" type="ORF">PF004_g18577</name>
    <name evidence="6" type="ORF">PF005_g19670</name>
    <name evidence="5" type="ORF">PF006_g18648</name>
    <name evidence="4" type="ORF">PF007_g19739</name>
    <name evidence="10" type="ORF">PF008_g19121</name>
    <name evidence="1" type="ORF">PF009_g20629</name>
    <name evidence="3" type="ORF">PF010_g19235</name>
    <name evidence="2" type="ORF">PF011_g18574</name>
</gene>
<dbReference type="EMBL" id="QXGE01001474">
    <property type="protein sequence ID" value="KAE9292146.1"/>
    <property type="molecule type" value="Genomic_DNA"/>
</dbReference>
<evidence type="ECO:0000313" key="18">
    <source>
        <dbReference type="Proteomes" id="UP000476176"/>
    </source>
</evidence>
<dbReference type="Proteomes" id="UP000476176">
    <property type="component" value="Unassembled WGS sequence"/>
</dbReference>
<evidence type="ECO:0000313" key="16">
    <source>
        <dbReference type="Proteomes" id="UP000441208"/>
    </source>
</evidence>
<evidence type="ECO:0000313" key="15">
    <source>
        <dbReference type="Proteomes" id="UP000440732"/>
    </source>
</evidence>
<dbReference type="EMBL" id="QXGB01001525">
    <property type="protein sequence ID" value="KAE9189365.1"/>
    <property type="molecule type" value="Genomic_DNA"/>
</dbReference>
<dbReference type="Proteomes" id="UP000441208">
    <property type="component" value="Unassembled WGS sequence"/>
</dbReference>
<evidence type="ECO:0000313" key="19">
    <source>
        <dbReference type="Proteomes" id="UP000486351"/>
    </source>
</evidence>
<evidence type="ECO:0000313" key="6">
    <source>
        <dbReference type="EMBL" id="KAE9189365.1"/>
    </source>
</evidence>
<organism evidence="5 15">
    <name type="scientific">Phytophthora fragariae</name>
    <dbReference type="NCBI Taxonomy" id="53985"/>
    <lineage>
        <taxon>Eukaryota</taxon>
        <taxon>Sar</taxon>
        <taxon>Stramenopiles</taxon>
        <taxon>Oomycota</taxon>
        <taxon>Peronosporomycetes</taxon>
        <taxon>Peronosporales</taxon>
        <taxon>Peronosporaceae</taxon>
        <taxon>Phytophthora</taxon>
    </lineage>
</organism>
<evidence type="ECO:0000313" key="3">
    <source>
        <dbReference type="EMBL" id="KAE9088833.1"/>
    </source>
</evidence>
<dbReference type="EMBL" id="QXGD01001566">
    <property type="protein sequence ID" value="KAE9203446.1"/>
    <property type="molecule type" value="Genomic_DNA"/>
</dbReference>
<dbReference type="Proteomes" id="UP000437068">
    <property type="component" value="Unassembled WGS sequence"/>
</dbReference>
<evidence type="ECO:0000313" key="2">
    <source>
        <dbReference type="EMBL" id="KAE8989910.1"/>
    </source>
</evidence>
<keyword evidence="12" id="KW-1185">Reference proteome</keyword>
<evidence type="ECO:0000313" key="13">
    <source>
        <dbReference type="Proteomes" id="UP000437068"/>
    </source>
</evidence>
<dbReference type="Proteomes" id="UP000440732">
    <property type="component" value="Unassembled WGS sequence"/>
</dbReference>
<dbReference type="EMBL" id="QXFZ01001523">
    <property type="protein sequence ID" value="KAE9089052.1"/>
    <property type="molecule type" value="Genomic_DNA"/>
</dbReference>
<name>A0A6A3SJM0_9STRA</name>
<dbReference type="Proteomes" id="UP000433483">
    <property type="component" value="Unassembled WGS sequence"/>
</dbReference>
<reference evidence="11 12" key="1">
    <citation type="submission" date="2018-08" db="EMBL/GenBank/DDBJ databases">
        <title>Genomic investigation of the strawberry pathogen Phytophthora fragariae indicates pathogenicity is determined by transcriptional variation in three key races.</title>
        <authorList>
            <person name="Adams T.M."/>
            <person name="Armitage A.D."/>
            <person name="Sobczyk M.K."/>
            <person name="Bates H.J."/>
            <person name="Dunwell J.M."/>
            <person name="Nellist C.F."/>
            <person name="Harrison R.J."/>
        </authorList>
    </citation>
    <scope>NUCLEOTIDE SEQUENCE [LARGE SCALE GENOMIC DNA]</scope>
    <source>
        <strain evidence="9 13">A4</strain>
        <strain evidence="8 14">BC-1</strain>
        <strain evidence="7 18">BC-23</strain>
        <strain evidence="6 12">NOV-27</strain>
        <strain evidence="5 15">NOV-5</strain>
        <strain evidence="4 16">NOV-71</strain>
        <strain evidence="10 19">NOV-77</strain>
        <strain evidence="1 11">NOV-9</strain>
        <strain evidence="3 20">ONT-3</strain>
        <strain evidence="2 17">SCRP245</strain>
    </source>
</reference>
<dbReference type="EMBL" id="QXFY01001510">
    <property type="protein sequence ID" value="KAE9316003.1"/>
    <property type="molecule type" value="Genomic_DNA"/>
</dbReference>
<evidence type="ECO:0000313" key="8">
    <source>
        <dbReference type="EMBL" id="KAE9203446.1"/>
    </source>
</evidence>
<dbReference type="EMBL" id="QXFW01001497">
    <property type="protein sequence ID" value="KAE8989910.1"/>
    <property type="molecule type" value="Genomic_DNA"/>
</dbReference>
<evidence type="ECO:0000313" key="11">
    <source>
        <dbReference type="Proteomes" id="UP000429523"/>
    </source>
</evidence>
<protein>
    <submittedName>
        <fullName evidence="5">Uncharacterized protein</fullName>
    </submittedName>
</protein>
<accession>A0A6A3SJM0</accession>
<dbReference type="Proteomes" id="UP000429523">
    <property type="component" value="Unassembled WGS sequence"/>
</dbReference>
<dbReference type="EMBL" id="QXGF01001550">
    <property type="protein sequence ID" value="KAE8929250.1"/>
    <property type="molecule type" value="Genomic_DNA"/>
</dbReference>
<dbReference type="Proteomes" id="UP000440367">
    <property type="component" value="Unassembled WGS sequence"/>
</dbReference>
<evidence type="ECO:0000313" key="17">
    <source>
        <dbReference type="Proteomes" id="UP000460718"/>
    </source>
</evidence>
<dbReference type="EMBL" id="QXGC01001487">
    <property type="protein sequence ID" value="KAE9201899.1"/>
    <property type="molecule type" value="Genomic_DNA"/>
</dbReference>
<proteinExistence type="predicted"/>
<evidence type="ECO:0000313" key="7">
    <source>
        <dbReference type="EMBL" id="KAE9201899.1"/>
    </source>
</evidence>
<evidence type="ECO:0000313" key="1">
    <source>
        <dbReference type="EMBL" id="KAE8929250.1"/>
    </source>
</evidence>
<sequence>MDKSPSDDQSQPLPLTEQLKIVAKLEPARVRWNSCDSDGQRVAHLSSSLRKKLLPESERRRYPVSTQRP</sequence>
<evidence type="ECO:0000313" key="14">
    <source>
        <dbReference type="Proteomes" id="UP000440367"/>
    </source>
</evidence>
<dbReference type="EMBL" id="QXFX01001527">
    <property type="protein sequence ID" value="KAE9088833.1"/>
    <property type="molecule type" value="Genomic_DNA"/>
</dbReference>
<dbReference type="OrthoDB" id="128664at2759"/>
<evidence type="ECO:0000313" key="10">
    <source>
        <dbReference type="EMBL" id="KAE9316003.1"/>
    </source>
</evidence>
<dbReference type="EMBL" id="QXGA01001469">
    <property type="protein sequence ID" value="KAE9118223.1"/>
    <property type="molecule type" value="Genomic_DNA"/>
</dbReference>
<dbReference type="Proteomes" id="UP000460718">
    <property type="component" value="Unassembled WGS sequence"/>
</dbReference>
<dbReference type="AlphaFoldDB" id="A0A6A3SJM0"/>